<dbReference type="EMBL" id="JABFUD020000007">
    <property type="protein sequence ID" value="KAI5077730.1"/>
    <property type="molecule type" value="Genomic_DNA"/>
</dbReference>
<dbReference type="AlphaFoldDB" id="A0A9D4V0X9"/>
<evidence type="ECO:0000313" key="3">
    <source>
        <dbReference type="Proteomes" id="UP000886520"/>
    </source>
</evidence>
<name>A0A9D4V0X9_ADICA</name>
<feature type="chain" id="PRO_5047473759" description="Secreted protein" evidence="1">
    <location>
        <begin position="20"/>
        <end position="66"/>
    </location>
</feature>
<proteinExistence type="predicted"/>
<organism evidence="2 3">
    <name type="scientific">Adiantum capillus-veneris</name>
    <name type="common">Maidenhair fern</name>
    <dbReference type="NCBI Taxonomy" id="13818"/>
    <lineage>
        <taxon>Eukaryota</taxon>
        <taxon>Viridiplantae</taxon>
        <taxon>Streptophyta</taxon>
        <taxon>Embryophyta</taxon>
        <taxon>Tracheophyta</taxon>
        <taxon>Polypodiopsida</taxon>
        <taxon>Polypodiidae</taxon>
        <taxon>Polypodiales</taxon>
        <taxon>Pteridineae</taxon>
        <taxon>Pteridaceae</taxon>
        <taxon>Vittarioideae</taxon>
        <taxon>Adiantum</taxon>
    </lineage>
</organism>
<evidence type="ECO:0000313" key="2">
    <source>
        <dbReference type="EMBL" id="KAI5077730.1"/>
    </source>
</evidence>
<keyword evidence="1" id="KW-0732">Signal</keyword>
<evidence type="ECO:0000256" key="1">
    <source>
        <dbReference type="SAM" id="SignalP"/>
    </source>
</evidence>
<comment type="caution">
    <text evidence="2">The sequence shown here is derived from an EMBL/GenBank/DDBJ whole genome shotgun (WGS) entry which is preliminary data.</text>
</comment>
<accession>A0A9D4V0X9</accession>
<feature type="signal peptide" evidence="1">
    <location>
        <begin position="1"/>
        <end position="19"/>
    </location>
</feature>
<evidence type="ECO:0008006" key="4">
    <source>
        <dbReference type="Google" id="ProtNLM"/>
    </source>
</evidence>
<reference evidence="2" key="1">
    <citation type="submission" date="2021-01" db="EMBL/GenBank/DDBJ databases">
        <title>Adiantum capillus-veneris genome.</title>
        <authorList>
            <person name="Fang Y."/>
            <person name="Liao Q."/>
        </authorList>
    </citation>
    <scope>NUCLEOTIDE SEQUENCE</scope>
    <source>
        <strain evidence="2">H3</strain>
        <tissue evidence="2">Leaf</tissue>
    </source>
</reference>
<keyword evidence="3" id="KW-1185">Reference proteome</keyword>
<dbReference type="Proteomes" id="UP000886520">
    <property type="component" value="Chromosome 7"/>
</dbReference>
<sequence length="66" mass="7677">MRYFAASCLFALLVNSVYAPVYVGIDFAFMAESECMKLSWYLSFLPPIRIRLDCGMRGTMQSDWRH</sequence>
<gene>
    <name evidence="2" type="ORF">GOP47_0007554</name>
</gene>
<protein>
    <recommendedName>
        <fullName evidence="4">Secreted protein</fullName>
    </recommendedName>
</protein>